<gene>
    <name evidence="1" type="ORF">TCMB3V08_LOCUS6257</name>
</gene>
<sequence length="264" mass="29788">MTVQMLLCGSEVFMTGRMVCTVDCTIQYSTDSSLLSRQTTASYYPFGLYALSTNYAIGLGIGKVELEEVNPHLRGGRMEKSPPVNLTEIQTSISPSPAVKLNTTSALANYTTETEYFYSSVIYSYTNRVEMKKELGNNTNVYFLKDGLKFHTTTKQNYDQMQHLLNDLKQEYHTYSLPRDKPVHVVVKGLPPNMLTEDLKPVRQFTTKTPATGTTQTVTLLPTFQVTLAKNNPVTDIYNIKFINNTRVRHHSMVSPIHCFTLTS</sequence>
<organism evidence="1">
    <name type="scientific">Timema californicum</name>
    <name type="common">California timema</name>
    <name type="synonym">Walking stick</name>
    <dbReference type="NCBI Taxonomy" id="61474"/>
    <lineage>
        <taxon>Eukaryota</taxon>
        <taxon>Metazoa</taxon>
        <taxon>Ecdysozoa</taxon>
        <taxon>Arthropoda</taxon>
        <taxon>Hexapoda</taxon>
        <taxon>Insecta</taxon>
        <taxon>Pterygota</taxon>
        <taxon>Neoptera</taxon>
        <taxon>Polyneoptera</taxon>
        <taxon>Phasmatodea</taxon>
        <taxon>Timematodea</taxon>
        <taxon>Timematoidea</taxon>
        <taxon>Timematidae</taxon>
        <taxon>Timema</taxon>
    </lineage>
</organism>
<reference evidence="1" key="1">
    <citation type="submission" date="2020-11" db="EMBL/GenBank/DDBJ databases">
        <authorList>
            <person name="Tran Van P."/>
        </authorList>
    </citation>
    <scope>NUCLEOTIDE SEQUENCE</scope>
</reference>
<accession>A0A7R9P878</accession>
<dbReference type="EMBL" id="OE181735">
    <property type="protein sequence ID" value="CAD7573623.1"/>
    <property type="molecule type" value="Genomic_DNA"/>
</dbReference>
<evidence type="ECO:0000313" key="1">
    <source>
        <dbReference type="EMBL" id="CAD7573623.1"/>
    </source>
</evidence>
<proteinExistence type="predicted"/>
<name>A0A7R9P878_TIMCA</name>
<dbReference type="AlphaFoldDB" id="A0A7R9P878"/>
<protein>
    <submittedName>
        <fullName evidence="1">(California timema) hypothetical protein</fullName>
    </submittedName>
</protein>